<dbReference type="SUPFAM" id="SSF51306">
    <property type="entry name" value="LexA/Signal peptidase"/>
    <property type="match status" value="1"/>
</dbReference>
<dbReference type="EMBL" id="CP081864">
    <property type="protein sequence ID" value="QZN95965.1"/>
    <property type="molecule type" value="Genomic_DNA"/>
</dbReference>
<dbReference type="Proteomes" id="UP000825886">
    <property type="component" value="Chromosome"/>
</dbReference>
<dbReference type="Pfam" id="PF13443">
    <property type="entry name" value="HTH_26"/>
    <property type="match status" value="1"/>
</dbReference>
<accession>A0ABX9ALC8</accession>
<evidence type="ECO:0000313" key="3">
    <source>
        <dbReference type="Proteomes" id="UP000825886"/>
    </source>
</evidence>
<gene>
    <name evidence="2" type="ORF">K6K13_00180</name>
</gene>
<sequence>MQSKNDLAEEEIDNHLKKISKNLNYLMSLKNTDTQSISDRTSVGVATINNLKKGHGNPTIMTLSSIADFFQVSIGDLTDNNLSEESSAHGKVKSLPLIRYDEIDGYLAKTFFATKTYSTEVDNLQDDSLFCIEISNNALSPEFERGTICIVSANENVCDGDIALVKIKEYPICFRRVFLGVNGFQFSNISLESEINITECTEYVIIGVLLNKINRLK</sequence>
<dbReference type="SUPFAM" id="SSF47413">
    <property type="entry name" value="lambda repressor-like DNA-binding domains"/>
    <property type="match status" value="1"/>
</dbReference>
<dbReference type="InterPro" id="IPR015927">
    <property type="entry name" value="Peptidase_S24_S26A/B/C"/>
</dbReference>
<keyword evidence="3" id="KW-1185">Reference proteome</keyword>
<organism evidence="2 3">
    <name type="scientific">Symbiopectobacterium purcellii</name>
    <dbReference type="NCBI Taxonomy" id="2871826"/>
    <lineage>
        <taxon>Bacteria</taxon>
        <taxon>Pseudomonadati</taxon>
        <taxon>Pseudomonadota</taxon>
        <taxon>Gammaproteobacteria</taxon>
        <taxon>Enterobacterales</taxon>
        <taxon>Enterobacteriaceae</taxon>
    </lineage>
</organism>
<feature type="domain" description="HTH cro/C1-type" evidence="1">
    <location>
        <begin position="38"/>
        <end position="77"/>
    </location>
</feature>
<dbReference type="InterPro" id="IPR001387">
    <property type="entry name" value="Cro/C1-type_HTH"/>
</dbReference>
<dbReference type="CDD" id="cd00093">
    <property type="entry name" value="HTH_XRE"/>
    <property type="match status" value="1"/>
</dbReference>
<protein>
    <submittedName>
        <fullName evidence="2">LexA family transcriptional regulator</fullName>
    </submittedName>
</protein>
<reference evidence="2 3" key="1">
    <citation type="submission" date="2021-08" db="EMBL/GenBank/DDBJ databases">
        <title>Culture and genomic analysis of Symbiopectobacterium purcellii sp. nov. gen. nov., isolated from the leafhopper Empoasca decipiens.</title>
        <authorList>
            <person name="Nadal-Jimenez P."/>
            <person name="Siozios S."/>
            <person name="Halliday N."/>
            <person name="Camara M."/>
            <person name="Hurst G.D.D."/>
        </authorList>
    </citation>
    <scope>NUCLEOTIDE SEQUENCE [LARGE SCALE GENOMIC DNA]</scope>
    <source>
        <strain evidence="2 3">SyEd1</strain>
    </source>
</reference>
<dbReference type="Pfam" id="PF00717">
    <property type="entry name" value="Peptidase_S24"/>
    <property type="match status" value="1"/>
</dbReference>
<proteinExistence type="predicted"/>
<dbReference type="Gene3D" id="1.10.260.40">
    <property type="entry name" value="lambda repressor-like DNA-binding domains"/>
    <property type="match status" value="1"/>
</dbReference>
<name>A0ABX9ALC8_9ENTR</name>
<dbReference type="PROSITE" id="PS50943">
    <property type="entry name" value="HTH_CROC1"/>
    <property type="match status" value="1"/>
</dbReference>
<dbReference type="RefSeq" id="WP_222159033.1">
    <property type="nucleotide sequence ID" value="NZ_CP081864.1"/>
</dbReference>
<evidence type="ECO:0000313" key="2">
    <source>
        <dbReference type="EMBL" id="QZN95965.1"/>
    </source>
</evidence>
<dbReference type="InterPro" id="IPR036286">
    <property type="entry name" value="LexA/Signal_pep-like_sf"/>
</dbReference>
<evidence type="ECO:0000259" key="1">
    <source>
        <dbReference type="PROSITE" id="PS50943"/>
    </source>
</evidence>
<dbReference type="InterPro" id="IPR010982">
    <property type="entry name" value="Lambda_DNA-bd_dom_sf"/>
</dbReference>
<dbReference type="Gene3D" id="2.10.109.10">
    <property type="entry name" value="Umud Fragment, subunit A"/>
    <property type="match status" value="1"/>
</dbReference>